<proteinExistence type="predicted"/>
<dbReference type="EMBL" id="CABVGZ010000035">
    <property type="protein sequence ID" value="VVN00334.1"/>
    <property type="molecule type" value="Genomic_DNA"/>
</dbReference>
<protein>
    <submittedName>
        <fullName evidence="2">Uncharacterized protein</fullName>
    </submittedName>
</protein>
<dbReference type="Proteomes" id="UP000326241">
    <property type="component" value="Unassembled WGS sequence"/>
</dbReference>
<dbReference type="AlphaFoldDB" id="A0A5E6UAL7"/>
<evidence type="ECO:0000313" key="2">
    <source>
        <dbReference type="EMBL" id="VVN00334.1"/>
    </source>
</evidence>
<feature type="region of interest" description="Disordered" evidence="1">
    <location>
        <begin position="431"/>
        <end position="450"/>
    </location>
</feature>
<sequence>MAGHYIVRCRGGDGAGGFTDFDGDVLAVGQRHDDRRTGDWRADRRGVGDGATLSGGFGRGQFYRRGVDGVSDVGDGWNGAWHQIFEVAASRVFDSDFDFAGVLVDVIGRRRNGHGASGFARLDGDHRTVRQGHGYRGASRVGQGCGVNDRAAFSHGASGAERQAGGVGGVSHGGADRGFVGDEILVIAAGHIGDRVGQRRVAVQRVVWRGGGHGAGGFADFDGDVLAVGQGHDHWRTGDRRTHGSGVGDGTAFSGSLGGGQFDRRGVEGVSDVGDGGNGAWNEVLEVAARGVLDGDFDFGGVFIDVIGGCSDGHGAGGFTGFNGDHRTVRQGHGNRRACGVGQGRGVSDLTAFSHGACCAERQAGGVGGVSHGGADRGFVGDEVFVIAAAHARDRVGDRRLAGQRVIRCSGGHGAGGFADFDGDVLTIGQGHDNRRTGHRRANSGGIRDSATFSRRLGGGQLDRGGVNGIGHVGDGWNGARNEVLEIAAGSVLDGHFDLTGVFVDVIGRRRNGHGASGFAGFDGDHRTVRQGYGNRRTCGVGQGRGVSDLAAFSHRTGCAQRQVGGVGDIGNAGRNRGLVGHQIFVIATRNASDRIGQRRIAGQRIVRGGSGHGAGGFTDFNGDALTVGQGYHDRRTGHRRTDGGGVSDGATFSNRGISRQFHGRGVDGVGHFGHGRDSARQQILEVAARRILDRDFDFAGVFIDIICRRRNGHGASGFARLDGDHRAVAQGHGDWCAGRIGQGRGVNDRAAFSNAAGR</sequence>
<accession>A0A5E6UAL7</accession>
<gene>
    <name evidence="2" type="ORF">PS624_03294</name>
</gene>
<reference evidence="2 3" key="1">
    <citation type="submission" date="2019-09" db="EMBL/GenBank/DDBJ databases">
        <authorList>
            <person name="Chandra G."/>
            <person name="Truman W A."/>
        </authorList>
    </citation>
    <scope>NUCLEOTIDE SEQUENCE [LARGE SCALE GENOMIC DNA]</scope>
    <source>
        <strain evidence="2">PS624</strain>
    </source>
</reference>
<organism evidence="2 3">
    <name type="scientific">Pseudomonas fluorescens</name>
    <dbReference type="NCBI Taxonomy" id="294"/>
    <lineage>
        <taxon>Bacteria</taxon>
        <taxon>Pseudomonadati</taxon>
        <taxon>Pseudomonadota</taxon>
        <taxon>Gammaproteobacteria</taxon>
        <taxon>Pseudomonadales</taxon>
        <taxon>Pseudomonadaceae</taxon>
        <taxon>Pseudomonas</taxon>
    </lineage>
</organism>
<name>A0A5E6UAL7_PSEFL</name>
<evidence type="ECO:0000256" key="1">
    <source>
        <dbReference type="SAM" id="MobiDB-lite"/>
    </source>
</evidence>
<evidence type="ECO:0000313" key="3">
    <source>
        <dbReference type="Proteomes" id="UP000326241"/>
    </source>
</evidence>